<evidence type="ECO:0000256" key="1">
    <source>
        <dbReference type="SAM" id="MobiDB-lite"/>
    </source>
</evidence>
<dbReference type="EMBL" id="CAJOBE010004584">
    <property type="protein sequence ID" value="CAF3938451.1"/>
    <property type="molecule type" value="Genomic_DNA"/>
</dbReference>
<dbReference type="EMBL" id="CAJNOU010000930">
    <property type="protein sequence ID" value="CAF1117856.1"/>
    <property type="molecule type" value="Genomic_DNA"/>
</dbReference>
<feature type="compositionally biased region" description="Polar residues" evidence="1">
    <location>
        <begin position="8"/>
        <end position="23"/>
    </location>
</feature>
<comment type="caution">
    <text evidence="4">The sequence shown here is derived from an EMBL/GenBank/DDBJ whole genome shotgun (WGS) entry which is preliminary data.</text>
</comment>
<accession>A0A819ESM5</accession>
<reference evidence="4" key="1">
    <citation type="submission" date="2021-02" db="EMBL/GenBank/DDBJ databases">
        <authorList>
            <person name="Nowell W R."/>
        </authorList>
    </citation>
    <scope>NUCLEOTIDE SEQUENCE</scope>
</reference>
<dbReference type="Proteomes" id="UP000663874">
    <property type="component" value="Unassembled WGS sequence"/>
</dbReference>
<gene>
    <name evidence="5" type="ORF">FNK824_LOCUS22539</name>
    <name evidence="4" type="ORF">OTI717_LOCUS21413</name>
    <name evidence="3" type="ORF">SEV965_LOCUS16738</name>
</gene>
<evidence type="ECO:0000313" key="3">
    <source>
        <dbReference type="EMBL" id="CAF1117856.1"/>
    </source>
</evidence>
<dbReference type="Pfam" id="PF25524">
    <property type="entry name" value="RSLD_CPSF6"/>
    <property type="match status" value="1"/>
</dbReference>
<evidence type="ECO:0000259" key="2">
    <source>
        <dbReference type="Pfam" id="PF25524"/>
    </source>
</evidence>
<evidence type="ECO:0000313" key="5">
    <source>
        <dbReference type="EMBL" id="CAF3938451.1"/>
    </source>
</evidence>
<dbReference type="AlphaFoldDB" id="A0A819ESM5"/>
<sequence>MDDDEQNVDMTSQKPMSLTQSSEETQLFENQIIGNVTVIYMDPNTGRRIMTDPVSFNLVRGSHPPDDLLSVNHVLDIQRNRVETTHALEQAMVEGNYRQSRTILKAQVDKIKASVSAQDPFCQKLIKDFEYHYPIERDYRSSQHNTYMCHRMERGTYMPISNTSTEQYLNSYQRQMASDFENKRCS</sequence>
<feature type="region of interest" description="Disordered" evidence="1">
    <location>
        <begin position="1"/>
        <end position="23"/>
    </location>
</feature>
<dbReference type="Proteomes" id="UP000663823">
    <property type="component" value="Unassembled WGS sequence"/>
</dbReference>
<dbReference type="Proteomes" id="UP000663889">
    <property type="component" value="Unassembled WGS sequence"/>
</dbReference>
<dbReference type="EMBL" id="CAJOAX010003460">
    <property type="protein sequence ID" value="CAF3855602.1"/>
    <property type="molecule type" value="Genomic_DNA"/>
</dbReference>
<feature type="domain" description="CPSF6/7 RSLD" evidence="2">
    <location>
        <begin position="76"/>
        <end position="145"/>
    </location>
</feature>
<protein>
    <recommendedName>
        <fullName evidence="2">CPSF6/7 RSLD domain-containing protein</fullName>
    </recommendedName>
</protein>
<dbReference type="InterPro" id="IPR057951">
    <property type="entry name" value="CPSF6/7_RSLD_N"/>
</dbReference>
<proteinExistence type="predicted"/>
<evidence type="ECO:0000313" key="6">
    <source>
        <dbReference type="Proteomes" id="UP000663823"/>
    </source>
</evidence>
<name>A0A819ESM5_9BILA</name>
<evidence type="ECO:0000313" key="4">
    <source>
        <dbReference type="EMBL" id="CAF3855602.1"/>
    </source>
</evidence>
<organism evidence="4 6">
    <name type="scientific">Rotaria sordida</name>
    <dbReference type="NCBI Taxonomy" id="392033"/>
    <lineage>
        <taxon>Eukaryota</taxon>
        <taxon>Metazoa</taxon>
        <taxon>Spiralia</taxon>
        <taxon>Gnathifera</taxon>
        <taxon>Rotifera</taxon>
        <taxon>Eurotatoria</taxon>
        <taxon>Bdelloidea</taxon>
        <taxon>Philodinida</taxon>
        <taxon>Philodinidae</taxon>
        <taxon>Rotaria</taxon>
    </lineage>
</organism>